<dbReference type="AlphaFoldDB" id="A0A8J3VSY4"/>
<evidence type="ECO:0000259" key="1">
    <source>
        <dbReference type="Pfam" id="PF07883"/>
    </source>
</evidence>
<organism evidence="2 3">
    <name type="scientific">Rugosimonospora africana</name>
    <dbReference type="NCBI Taxonomy" id="556532"/>
    <lineage>
        <taxon>Bacteria</taxon>
        <taxon>Bacillati</taxon>
        <taxon>Actinomycetota</taxon>
        <taxon>Actinomycetes</taxon>
        <taxon>Micromonosporales</taxon>
        <taxon>Micromonosporaceae</taxon>
        <taxon>Rugosimonospora</taxon>
    </lineage>
</organism>
<accession>A0A8J3VSY4</accession>
<protein>
    <recommendedName>
        <fullName evidence="1">Cupin type-2 domain-containing protein</fullName>
    </recommendedName>
</protein>
<dbReference type="Gene3D" id="2.60.120.10">
    <property type="entry name" value="Jelly Rolls"/>
    <property type="match status" value="1"/>
</dbReference>
<evidence type="ECO:0000313" key="2">
    <source>
        <dbReference type="EMBL" id="GIH17514.1"/>
    </source>
</evidence>
<evidence type="ECO:0000313" key="3">
    <source>
        <dbReference type="Proteomes" id="UP000642748"/>
    </source>
</evidence>
<proteinExistence type="predicted"/>
<dbReference type="InterPro" id="IPR014710">
    <property type="entry name" value="RmlC-like_jellyroll"/>
</dbReference>
<dbReference type="SUPFAM" id="SSF51182">
    <property type="entry name" value="RmlC-like cupins"/>
    <property type="match status" value="1"/>
</dbReference>
<comment type="caution">
    <text evidence="2">The sequence shown here is derived from an EMBL/GenBank/DDBJ whole genome shotgun (WGS) entry which is preliminary data.</text>
</comment>
<dbReference type="Proteomes" id="UP000642748">
    <property type="component" value="Unassembled WGS sequence"/>
</dbReference>
<name>A0A8J3VSY4_9ACTN</name>
<sequence>MRRLSLDDLSRGEDGPVLSGAVPGYVLERGGVSRYLAGQRTHPEGRHVHDVPEVFTILQGSGVIEIDGASSPFQAGDVFVVDPGEDHHLISTGTLPLMSMWLHLQPERDS</sequence>
<dbReference type="InterPro" id="IPR013096">
    <property type="entry name" value="Cupin_2"/>
</dbReference>
<dbReference type="InterPro" id="IPR011051">
    <property type="entry name" value="RmlC_Cupin_sf"/>
</dbReference>
<reference evidence="2" key="1">
    <citation type="submission" date="2021-01" db="EMBL/GenBank/DDBJ databases">
        <title>Whole genome shotgun sequence of Rugosimonospora africana NBRC 104875.</title>
        <authorList>
            <person name="Komaki H."/>
            <person name="Tamura T."/>
        </authorList>
    </citation>
    <scope>NUCLEOTIDE SEQUENCE</scope>
    <source>
        <strain evidence="2">NBRC 104875</strain>
    </source>
</reference>
<dbReference type="EMBL" id="BONZ01000055">
    <property type="protein sequence ID" value="GIH17514.1"/>
    <property type="molecule type" value="Genomic_DNA"/>
</dbReference>
<feature type="domain" description="Cupin type-2" evidence="1">
    <location>
        <begin position="39"/>
        <end position="101"/>
    </location>
</feature>
<gene>
    <name evidence="2" type="ORF">Raf01_56860</name>
</gene>
<keyword evidence="3" id="KW-1185">Reference proteome</keyword>
<dbReference type="RefSeq" id="WP_203921062.1">
    <property type="nucleotide sequence ID" value="NZ_BONZ01000055.1"/>
</dbReference>
<dbReference type="Pfam" id="PF07883">
    <property type="entry name" value="Cupin_2"/>
    <property type="match status" value="1"/>
</dbReference>